<comment type="caution">
    <text evidence="1">The sequence shown here is derived from an EMBL/GenBank/DDBJ whole genome shotgun (WGS) entry which is preliminary data.</text>
</comment>
<dbReference type="EMBL" id="BGPR01012529">
    <property type="protein sequence ID" value="GBN56471.1"/>
    <property type="molecule type" value="Genomic_DNA"/>
</dbReference>
<dbReference type="AlphaFoldDB" id="A0A4Y2PZ02"/>
<dbReference type="PANTHER" id="PTHR45786">
    <property type="entry name" value="DNA BINDING PROTEIN-LIKE"/>
    <property type="match status" value="1"/>
</dbReference>
<dbReference type="PANTHER" id="PTHR45786:SF74">
    <property type="entry name" value="ATP-DEPENDENT DNA HELICASE"/>
    <property type="match status" value="1"/>
</dbReference>
<organism evidence="1 2">
    <name type="scientific">Araneus ventricosus</name>
    <name type="common">Orbweaver spider</name>
    <name type="synonym">Epeira ventricosa</name>
    <dbReference type="NCBI Taxonomy" id="182803"/>
    <lineage>
        <taxon>Eukaryota</taxon>
        <taxon>Metazoa</taxon>
        <taxon>Ecdysozoa</taxon>
        <taxon>Arthropoda</taxon>
        <taxon>Chelicerata</taxon>
        <taxon>Arachnida</taxon>
        <taxon>Araneae</taxon>
        <taxon>Araneomorphae</taxon>
        <taxon>Entelegynae</taxon>
        <taxon>Araneoidea</taxon>
        <taxon>Araneidae</taxon>
        <taxon>Araneus</taxon>
    </lineage>
</organism>
<evidence type="ECO:0008006" key="3">
    <source>
        <dbReference type="Google" id="ProtNLM"/>
    </source>
</evidence>
<proteinExistence type="predicted"/>
<evidence type="ECO:0000313" key="1">
    <source>
        <dbReference type="EMBL" id="GBN56471.1"/>
    </source>
</evidence>
<sequence length="115" mass="13262">MSRNIAVGICLRCANFRVKNIPCCHDGKIRLPNLTEAPDLFKEFLCRNSQEAKKYRQQIREYNAALSFASMGTEIKAPPGTCQYIFHIHGQIYHLVSPLCSNQRKKTWLWAIVHI</sequence>
<dbReference type="OrthoDB" id="10051765at2759"/>
<gene>
    <name evidence="1" type="ORF">AVEN_254177_1</name>
</gene>
<accession>A0A4Y2PZ02</accession>
<dbReference type="Proteomes" id="UP000499080">
    <property type="component" value="Unassembled WGS sequence"/>
</dbReference>
<evidence type="ECO:0000313" key="2">
    <source>
        <dbReference type="Proteomes" id="UP000499080"/>
    </source>
</evidence>
<protein>
    <recommendedName>
        <fullName evidence="3">Helitron helicase-like domain-containing protein</fullName>
    </recommendedName>
</protein>
<name>A0A4Y2PZ02_ARAVE</name>
<keyword evidence="2" id="KW-1185">Reference proteome</keyword>
<reference evidence="1 2" key="1">
    <citation type="journal article" date="2019" name="Sci. Rep.">
        <title>Orb-weaving spider Araneus ventricosus genome elucidates the spidroin gene catalogue.</title>
        <authorList>
            <person name="Kono N."/>
            <person name="Nakamura H."/>
            <person name="Ohtoshi R."/>
            <person name="Moran D.A.P."/>
            <person name="Shinohara A."/>
            <person name="Yoshida Y."/>
            <person name="Fujiwara M."/>
            <person name="Mori M."/>
            <person name="Tomita M."/>
            <person name="Arakawa K."/>
        </authorList>
    </citation>
    <scope>NUCLEOTIDE SEQUENCE [LARGE SCALE GENOMIC DNA]</scope>
</reference>